<reference evidence="2 3" key="1">
    <citation type="submission" date="2019-01" db="EMBL/GenBank/DDBJ databases">
        <title>Draft genome sequences of the type strains of six Macrococcus species.</title>
        <authorList>
            <person name="Mazhar S."/>
            <person name="Altermann E."/>
            <person name="Hill C."/>
            <person name="Mcauliffe O."/>
        </authorList>
    </citation>
    <scope>NUCLEOTIDE SEQUENCE [LARGE SCALE GENOMIC DNA]</scope>
    <source>
        <strain evidence="2 3">CCM4809</strain>
    </source>
</reference>
<name>A0A4R6BMB7_9STAP</name>
<evidence type="ECO:0000313" key="2">
    <source>
        <dbReference type="EMBL" id="TDM02969.1"/>
    </source>
</evidence>
<comment type="caution">
    <text evidence="2">The sequence shown here is derived from an EMBL/GenBank/DDBJ whole genome shotgun (WGS) entry which is preliminary data.</text>
</comment>
<dbReference type="AlphaFoldDB" id="A0A4R6BMB7"/>
<dbReference type="Pfam" id="PF14493">
    <property type="entry name" value="HTH_40"/>
    <property type="match status" value="1"/>
</dbReference>
<organism evidence="2 3">
    <name type="scientific">Macrococcus hajekii</name>
    <dbReference type="NCBI Taxonomy" id="198482"/>
    <lineage>
        <taxon>Bacteria</taxon>
        <taxon>Bacillati</taxon>
        <taxon>Bacillota</taxon>
        <taxon>Bacilli</taxon>
        <taxon>Bacillales</taxon>
        <taxon>Staphylococcaceae</taxon>
        <taxon>Macrococcus</taxon>
    </lineage>
</organism>
<evidence type="ECO:0000259" key="1">
    <source>
        <dbReference type="Pfam" id="PF14493"/>
    </source>
</evidence>
<dbReference type="EMBL" id="SCWE01000001">
    <property type="protein sequence ID" value="TDM02969.1"/>
    <property type="molecule type" value="Genomic_DNA"/>
</dbReference>
<keyword evidence="3" id="KW-1185">Reference proteome</keyword>
<protein>
    <recommendedName>
        <fullName evidence="1">Helicase Helix-turn-helix domain-containing protein</fullName>
    </recommendedName>
</protein>
<feature type="domain" description="Helicase Helix-turn-helix" evidence="1">
    <location>
        <begin position="247"/>
        <end position="331"/>
    </location>
</feature>
<gene>
    <name evidence="2" type="ORF">ERX37_02460</name>
</gene>
<evidence type="ECO:0000313" key="3">
    <source>
        <dbReference type="Proteomes" id="UP000295328"/>
    </source>
</evidence>
<dbReference type="OrthoDB" id="2354672at2"/>
<sequence length="342" mass="40782">MYPYLRLYIYQPKYSPPYLKVLHCQYILILEIQTSFFNINYLEDKMDSIYQQAKQRKFEEKTDKSFYNILSGFKSHQTFFDAMMQGMLPFYNSRPSVTGDTAESLTFYPYFYDSCHMTFQALRLLTQSMSAFSAGIRDFYPVSNQLFIQQQVKEWLALNGKDVTVYQSELLGLYSGLSEELETFSYKLLADAKGNHFRADEIMMTDDLDVETYNLKLLHELNHLTHLIHHHNYFSQLYIRAPLQFATEQTMQLLQEGWSIERIARKRGVKTHTIEDHIIEMIIKDYRIDVDHYISAEEIEEVRQLYHEHRYQRLKPYFERSAIDDYFKVKLGLCLMMKGVKQ</sequence>
<accession>A0A4R6BMB7</accession>
<dbReference type="InterPro" id="IPR029491">
    <property type="entry name" value="Helicase_HTH"/>
</dbReference>
<proteinExistence type="predicted"/>
<dbReference type="Proteomes" id="UP000295328">
    <property type="component" value="Unassembled WGS sequence"/>
</dbReference>